<keyword evidence="3" id="KW-1185">Reference proteome</keyword>
<keyword evidence="1" id="KW-0732">Signal</keyword>
<feature type="chain" id="PRO_5035840493" evidence="1">
    <location>
        <begin position="21"/>
        <end position="96"/>
    </location>
</feature>
<dbReference type="OrthoDB" id="6931095at2759"/>
<evidence type="ECO:0000256" key="1">
    <source>
        <dbReference type="SAM" id="SignalP"/>
    </source>
</evidence>
<protein>
    <submittedName>
        <fullName evidence="2">Jg13996 protein</fullName>
    </submittedName>
</protein>
<name>A0A8S4RC85_9NEOP</name>
<accession>A0A8S4RC85</accession>
<dbReference type="EMBL" id="CAKXAJ010024941">
    <property type="protein sequence ID" value="CAH2233133.1"/>
    <property type="molecule type" value="Genomic_DNA"/>
</dbReference>
<evidence type="ECO:0000313" key="2">
    <source>
        <dbReference type="EMBL" id="CAH2233133.1"/>
    </source>
</evidence>
<organism evidence="2 3">
    <name type="scientific">Pararge aegeria aegeria</name>
    <dbReference type="NCBI Taxonomy" id="348720"/>
    <lineage>
        <taxon>Eukaryota</taxon>
        <taxon>Metazoa</taxon>
        <taxon>Ecdysozoa</taxon>
        <taxon>Arthropoda</taxon>
        <taxon>Hexapoda</taxon>
        <taxon>Insecta</taxon>
        <taxon>Pterygota</taxon>
        <taxon>Neoptera</taxon>
        <taxon>Endopterygota</taxon>
        <taxon>Lepidoptera</taxon>
        <taxon>Glossata</taxon>
        <taxon>Ditrysia</taxon>
        <taxon>Papilionoidea</taxon>
        <taxon>Nymphalidae</taxon>
        <taxon>Satyrinae</taxon>
        <taxon>Satyrini</taxon>
        <taxon>Parargina</taxon>
        <taxon>Pararge</taxon>
    </lineage>
</organism>
<dbReference type="Proteomes" id="UP000838756">
    <property type="component" value="Unassembled WGS sequence"/>
</dbReference>
<evidence type="ECO:0000313" key="3">
    <source>
        <dbReference type="Proteomes" id="UP000838756"/>
    </source>
</evidence>
<comment type="caution">
    <text evidence="2">The sequence shown here is derived from an EMBL/GenBank/DDBJ whole genome shotgun (WGS) entry which is preliminary data.</text>
</comment>
<sequence length="96" mass="10746">MASYKIFLLTIAYVLTIVLCAPSEKLDKDDLIAEDKEDLQTAASHWGGFGHYGGYGGYGGYYPGGYGGYWGYPTYGYGYGYGWPYGGYYGHHGYWW</sequence>
<proteinExistence type="predicted"/>
<reference evidence="2" key="1">
    <citation type="submission" date="2022-03" db="EMBL/GenBank/DDBJ databases">
        <authorList>
            <person name="Lindestad O."/>
        </authorList>
    </citation>
    <scope>NUCLEOTIDE SEQUENCE</scope>
</reference>
<feature type="signal peptide" evidence="1">
    <location>
        <begin position="1"/>
        <end position="20"/>
    </location>
</feature>
<gene>
    <name evidence="2" type="primary">jg13996</name>
    <name evidence="2" type="ORF">PAEG_LOCUS11260</name>
</gene>
<dbReference type="AlphaFoldDB" id="A0A8S4RC85"/>